<organism evidence="3 4">
    <name type="scientific">Robertmurraya mangrovi</name>
    <dbReference type="NCBI Taxonomy" id="3098077"/>
    <lineage>
        <taxon>Bacteria</taxon>
        <taxon>Bacillati</taxon>
        <taxon>Bacillota</taxon>
        <taxon>Bacilli</taxon>
        <taxon>Bacillales</taxon>
        <taxon>Bacillaceae</taxon>
        <taxon>Robertmurraya</taxon>
    </lineage>
</organism>
<dbReference type="SUPFAM" id="SSF54909">
    <property type="entry name" value="Dimeric alpha+beta barrel"/>
    <property type="match status" value="1"/>
</dbReference>
<feature type="domain" description="YCII-related" evidence="2">
    <location>
        <begin position="17"/>
        <end position="85"/>
    </location>
</feature>
<dbReference type="RefSeq" id="WP_322446708.1">
    <property type="nucleotide sequence ID" value="NZ_JAXOFX010000006.1"/>
</dbReference>
<gene>
    <name evidence="3" type="ORF">SM124_11740</name>
</gene>
<accession>A0ABU5IZ87</accession>
<dbReference type="EMBL" id="JAXOFX010000006">
    <property type="protein sequence ID" value="MDZ5472420.1"/>
    <property type="molecule type" value="Genomic_DNA"/>
</dbReference>
<reference evidence="3 4" key="1">
    <citation type="submission" date="2023-11" db="EMBL/GenBank/DDBJ databases">
        <title>Bacillus jintuensis, isolated from a mudflat on the Beibu Gulf coast.</title>
        <authorList>
            <person name="Li M."/>
        </authorList>
    </citation>
    <scope>NUCLEOTIDE SEQUENCE [LARGE SCALE GENOMIC DNA]</scope>
    <source>
        <strain evidence="3 4">31A1R</strain>
    </source>
</reference>
<sequence>MEQFLYKLKLKTIYLNNENWTEKEEEIINRHFLRLKKYTEEGKVILAGRTLNEDNSGFGIVIFEAESETSARQFMESDPAISEGMMDGILFPYRVALMRK</sequence>
<evidence type="ECO:0000313" key="4">
    <source>
        <dbReference type="Proteomes" id="UP001290455"/>
    </source>
</evidence>
<evidence type="ECO:0000313" key="3">
    <source>
        <dbReference type="EMBL" id="MDZ5472420.1"/>
    </source>
</evidence>
<dbReference type="InterPro" id="IPR011008">
    <property type="entry name" value="Dimeric_a/b-barrel"/>
</dbReference>
<proteinExistence type="inferred from homology"/>
<evidence type="ECO:0000259" key="2">
    <source>
        <dbReference type="Pfam" id="PF03795"/>
    </source>
</evidence>
<dbReference type="InterPro" id="IPR005545">
    <property type="entry name" value="YCII"/>
</dbReference>
<dbReference type="Pfam" id="PF03795">
    <property type="entry name" value="YCII"/>
    <property type="match status" value="1"/>
</dbReference>
<dbReference type="Gene3D" id="3.30.70.1060">
    <property type="entry name" value="Dimeric alpha+beta barrel"/>
    <property type="match status" value="1"/>
</dbReference>
<evidence type="ECO:0000256" key="1">
    <source>
        <dbReference type="ARBA" id="ARBA00007689"/>
    </source>
</evidence>
<dbReference type="Proteomes" id="UP001290455">
    <property type="component" value="Unassembled WGS sequence"/>
</dbReference>
<name>A0ABU5IZ87_9BACI</name>
<protein>
    <submittedName>
        <fullName evidence="3">YciI family protein</fullName>
    </submittedName>
</protein>
<comment type="similarity">
    <text evidence="1">Belongs to the YciI family.</text>
</comment>
<comment type="caution">
    <text evidence="3">The sequence shown here is derived from an EMBL/GenBank/DDBJ whole genome shotgun (WGS) entry which is preliminary data.</text>
</comment>
<keyword evidence="4" id="KW-1185">Reference proteome</keyword>